<protein>
    <recommendedName>
        <fullName evidence="1">FAD/NAD(P)-binding domain-containing protein</fullName>
    </recommendedName>
</protein>
<dbReference type="InterPro" id="IPR036188">
    <property type="entry name" value="FAD/NAD-bd_sf"/>
</dbReference>
<comment type="caution">
    <text evidence="2">The sequence shown here is derived from an EMBL/GenBank/DDBJ whole genome shotgun (WGS) entry which is preliminary data.</text>
</comment>
<evidence type="ECO:0000313" key="3">
    <source>
        <dbReference type="Proteomes" id="UP001499841"/>
    </source>
</evidence>
<feature type="domain" description="FAD/NAD(P)-binding" evidence="1">
    <location>
        <begin position="10"/>
        <end position="50"/>
    </location>
</feature>
<evidence type="ECO:0000313" key="2">
    <source>
        <dbReference type="EMBL" id="GAA4289075.1"/>
    </source>
</evidence>
<reference evidence="3" key="1">
    <citation type="journal article" date="2019" name="Int. J. Syst. Evol. Microbiol.">
        <title>The Global Catalogue of Microorganisms (GCM) 10K type strain sequencing project: providing services to taxonomists for standard genome sequencing and annotation.</title>
        <authorList>
            <consortium name="The Broad Institute Genomics Platform"/>
            <consortium name="The Broad Institute Genome Sequencing Center for Infectious Disease"/>
            <person name="Wu L."/>
            <person name="Ma J."/>
        </authorList>
    </citation>
    <scope>NUCLEOTIDE SEQUENCE [LARGE SCALE GENOMIC DNA]</scope>
    <source>
        <strain evidence="3">JCM 17459</strain>
    </source>
</reference>
<dbReference type="Gene3D" id="3.50.50.60">
    <property type="entry name" value="FAD/NAD(P)-binding domain"/>
    <property type="match status" value="1"/>
</dbReference>
<accession>A0ABP8EYM4</accession>
<dbReference type="SUPFAM" id="SSF51905">
    <property type="entry name" value="FAD/NAD(P)-binding domain"/>
    <property type="match status" value="1"/>
</dbReference>
<gene>
    <name evidence="2" type="ORF">GCM10022262_34360</name>
</gene>
<dbReference type="Pfam" id="PF07992">
    <property type="entry name" value="Pyr_redox_2"/>
    <property type="match status" value="1"/>
</dbReference>
<evidence type="ECO:0000259" key="1">
    <source>
        <dbReference type="Pfam" id="PF07992"/>
    </source>
</evidence>
<proteinExistence type="predicted"/>
<keyword evidence="3" id="KW-1185">Reference proteome</keyword>
<name>A0ABP8EYM4_9MICO</name>
<dbReference type="EMBL" id="BAABBA010000021">
    <property type="protein sequence ID" value="GAA4289075.1"/>
    <property type="molecule type" value="Genomic_DNA"/>
</dbReference>
<dbReference type="InterPro" id="IPR023753">
    <property type="entry name" value="FAD/NAD-binding_dom"/>
</dbReference>
<organism evidence="2 3">
    <name type="scientific">Georgenia daeguensis</name>
    <dbReference type="NCBI Taxonomy" id="908355"/>
    <lineage>
        <taxon>Bacteria</taxon>
        <taxon>Bacillati</taxon>
        <taxon>Actinomycetota</taxon>
        <taxon>Actinomycetes</taxon>
        <taxon>Micrococcales</taxon>
        <taxon>Bogoriellaceae</taxon>
        <taxon>Georgenia</taxon>
    </lineage>
</organism>
<sequence>MRTTLVELRDDAAEAEHLPDSLLIVGDGYVSLEQAQLLARLGARVTMLAEAQFASE</sequence>
<dbReference type="RefSeq" id="WP_345043896.1">
    <property type="nucleotide sequence ID" value="NZ_BAABBA010000021.1"/>
</dbReference>
<dbReference type="Proteomes" id="UP001499841">
    <property type="component" value="Unassembled WGS sequence"/>
</dbReference>